<organism evidence="5 6">
    <name type="scientific">Thiomonas arsenitoxydans (strain DSM 22701 / CIP 110005 / 3As)</name>
    <dbReference type="NCBI Taxonomy" id="426114"/>
    <lineage>
        <taxon>Bacteria</taxon>
        <taxon>Pseudomonadati</taxon>
        <taxon>Pseudomonadota</taxon>
        <taxon>Betaproteobacteria</taxon>
        <taxon>Burkholderiales</taxon>
        <taxon>Thiomonas</taxon>
    </lineage>
</organism>
<dbReference type="Pfam" id="PF22863">
    <property type="entry name" value="TraI_middle"/>
    <property type="match status" value="1"/>
</dbReference>
<protein>
    <submittedName>
        <fullName evidence="5">Relaxase/mobilization nuclease family protein</fullName>
    </submittedName>
</protein>
<dbReference type="InterPro" id="IPR005094">
    <property type="entry name" value="Endonuclease_MobA/VirD2"/>
</dbReference>
<dbReference type="InterPro" id="IPR054462">
    <property type="entry name" value="TraI_M"/>
</dbReference>
<evidence type="ECO:0000256" key="1">
    <source>
        <dbReference type="SAM" id="MobiDB-lite"/>
    </source>
</evidence>
<comment type="caution">
    <text evidence="5">The sequence shown here is derived from an EMBL/GenBank/DDBJ whole genome shotgun (WGS) entry which is preliminary data.</text>
</comment>
<evidence type="ECO:0000313" key="6">
    <source>
        <dbReference type="Proteomes" id="UP000078599"/>
    </source>
</evidence>
<feature type="domain" description="TraI-like middle" evidence="4">
    <location>
        <begin position="210"/>
        <end position="295"/>
    </location>
</feature>
<accession>A0ABP1Z002</accession>
<dbReference type="RefSeq" id="WP_064971545.1">
    <property type="nucleotide sequence ID" value="NZ_DAIPFP010000007.1"/>
</dbReference>
<dbReference type="InterPro" id="IPR049751">
    <property type="entry name" value="TraI/MobA_relaxases"/>
</dbReference>
<evidence type="ECO:0000313" key="5">
    <source>
        <dbReference type="EMBL" id="CQR26455.1"/>
    </source>
</evidence>
<dbReference type="EMBL" id="CTRI01000001">
    <property type="protein sequence ID" value="CQR26455.1"/>
    <property type="molecule type" value="Genomic_DNA"/>
</dbReference>
<evidence type="ECO:0000259" key="2">
    <source>
        <dbReference type="Pfam" id="PF03432"/>
    </source>
</evidence>
<reference evidence="5 6" key="1">
    <citation type="submission" date="2015-03" db="EMBL/GenBank/DDBJ databases">
        <authorList>
            <person name="Regsiter A."/>
            <person name="william w."/>
        </authorList>
    </citation>
    <scope>NUCLEOTIDE SEQUENCE [LARGE SCALE GENOMIC DNA]</scope>
    <source>
        <strain evidence="5 6">CB1</strain>
    </source>
</reference>
<keyword evidence="6" id="KW-1185">Reference proteome</keyword>
<dbReference type="InterPro" id="IPR040677">
    <property type="entry name" value="LPD7"/>
</dbReference>
<dbReference type="NCBIfam" id="NF041893">
    <property type="entry name" value="TraI_MobP_relax"/>
    <property type="match status" value="1"/>
</dbReference>
<gene>
    <name evidence="5" type="ORF">THICB1_10198</name>
</gene>
<proteinExistence type="predicted"/>
<sequence length="636" mass="70551">MLAKVIKLHNERGGRVSAHHGVQYIFREGGEEHALDRNVTGGSFNLEMGDLDLTDPLDRALAIRMMDYTAEAGRLRNRFTSNPFYHYAISWREGEHPTPEQCREAAAHTLKALGLSENQAVWGLHTDRDHHWHIHILANRVHPEKLHLSGPPKLDFLVLDKCMRELELAQGWAHDKGPYVVIDGEVQRLSKAQREQLGLRKTDRAPTPGARAAEVHSGVPSLSDWLSKRAKDELLAARSWQELHQTLAERGCTLRQSGGGLVIDTNLPDGRATSTKASGVHYSLSLGRLEKKFGSPFVAPDVSAARVQPAKTYARFVDGVRAGTEPGLQEIPGRTGSTPERQAKREARALARKELADTFKREQATQKQARGTLVSSLRAHHQAERATLRQELKAIKPVRIAELTAKHGSKQIAQGLWAAEAVIRRQELQKRQKAERTSLTKDAPSVGWVDWLERQAMADDEAAASALRGIRYREGQQKNKGKNGFEGEDLDPLKPRAMAGSIGGAPPDPTAGARKAFALEDARIQVDRRHQRIEYHDQAGRVRMTDSGPRVDVHIADADTIEAGLRLAAQKFGGEVYITGDAAFREQAARQAARLGVGVKDADLQQVVEQERAQIEVERSPSRPRRPVLPRDPPLR</sequence>
<name>A0ABP1Z002_THIA3</name>
<evidence type="ECO:0000259" key="4">
    <source>
        <dbReference type="Pfam" id="PF22863"/>
    </source>
</evidence>
<feature type="domain" description="Large polyvalent protein-associated" evidence="3">
    <location>
        <begin position="525"/>
        <end position="611"/>
    </location>
</feature>
<dbReference type="Pfam" id="PF03432">
    <property type="entry name" value="Relaxase"/>
    <property type="match status" value="1"/>
</dbReference>
<dbReference type="Proteomes" id="UP000078599">
    <property type="component" value="Unassembled WGS sequence"/>
</dbReference>
<feature type="domain" description="MobA/VirD2-like nuclease" evidence="2">
    <location>
        <begin position="74"/>
        <end position="172"/>
    </location>
</feature>
<evidence type="ECO:0000259" key="3">
    <source>
        <dbReference type="Pfam" id="PF18821"/>
    </source>
</evidence>
<feature type="compositionally biased region" description="Basic and acidic residues" evidence="1">
    <location>
        <begin position="612"/>
        <end position="621"/>
    </location>
</feature>
<feature type="region of interest" description="Disordered" evidence="1">
    <location>
        <begin position="612"/>
        <end position="636"/>
    </location>
</feature>
<dbReference type="Pfam" id="PF18821">
    <property type="entry name" value="LPD7"/>
    <property type="match status" value="1"/>
</dbReference>